<evidence type="ECO:0000313" key="3">
    <source>
        <dbReference type="Proteomes" id="UP001438707"/>
    </source>
</evidence>
<feature type="region of interest" description="Disordered" evidence="1">
    <location>
        <begin position="1"/>
        <end position="27"/>
    </location>
</feature>
<proteinExistence type="predicted"/>
<gene>
    <name evidence="2" type="ORF">WJX74_004493</name>
</gene>
<evidence type="ECO:0000256" key="1">
    <source>
        <dbReference type="SAM" id="MobiDB-lite"/>
    </source>
</evidence>
<accession>A0AAW1RP98</accession>
<evidence type="ECO:0000313" key="2">
    <source>
        <dbReference type="EMBL" id="KAK9835624.1"/>
    </source>
</evidence>
<feature type="compositionally biased region" description="Polar residues" evidence="1">
    <location>
        <begin position="15"/>
        <end position="27"/>
    </location>
</feature>
<comment type="caution">
    <text evidence="2">The sequence shown here is derived from an EMBL/GenBank/DDBJ whole genome shotgun (WGS) entry which is preliminary data.</text>
</comment>
<dbReference type="AlphaFoldDB" id="A0AAW1RP98"/>
<dbReference type="EMBL" id="JALJOS010000008">
    <property type="protein sequence ID" value="KAK9835624.1"/>
    <property type="molecule type" value="Genomic_DNA"/>
</dbReference>
<keyword evidence="3" id="KW-1185">Reference proteome</keyword>
<dbReference type="Proteomes" id="UP001438707">
    <property type="component" value="Unassembled WGS sequence"/>
</dbReference>
<name>A0AAW1RP98_9CHLO</name>
<organism evidence="2 3">
    <name type="scientific">Apatococcus lobatus</name>
    <dbReference type="NCBI Taxonomy" id="904363"/>
    <lineage>
        <taxon>Eukaryota</taxon>
        <taxon>Viridiplantae</taxon>
        <taxon>Chlorophyta</taxon>
        <taxon>core chlorophytes</taxon>
        <taxon>Trebouxiophyceae</taxon>
        <taxon>Chlorellales</taxon>
        <taxon>Chlorellaceae</taxon>
        <taxon>Apatococcus</taxon>
    </lineage>
</organism>
<feature type="compositionally biased region" description="Basic and acidic residues" evidence="1">
    <location>
        <begin position="40"/>
        <end position="53"/>
    </location>
</feature>
<sequence>MDPSWLWVDADPQAPHQQQLAASSGQVSRKEFKDFVRRVEVESSESRKHREQQSKQINTMLTQQQQTIKTQEIMIQEFAEQRKHQQTDLEERAKAQKARDKRDDALMVTLGNLTAVMQPKTQGNHSSTPSAGDVRRMLLRRVKNELDKSELWSYHAVAPRSKRDREAAEAAGFDLSYLPADATGQTRKKGKRSCTEPMTA</sequence>
<feature type="region of interest" description="Disordered" evidence="1">
    <location>
        <begin position="159"/>
        <end position="200"/>
    </location>
</feature>
<reference evidence="2 3" key="1">
    <citation type="journal article" date="2024" name="Nat. Commun.">
        <title>Phylogenomics reveals the evolutionary origins of lichenization in chlorophyte algae.</title>
        <authorList>
            <person name="Puginier C."/>
            <person name="Libourel C."/>
            <person name="Otte J."/>
            <person name="Skaloud P."/>
            <person name="Haon M."/>
            <person name="Grisel S."/>
            <person name="Petersen M."/>
            <person name="Berrin J.G."/>
            <person name="Delaux P.M."/>
            <person name="Dal Grande F."/>
            <person name="Keller J."/>
        </authorList>
    </citation>
    <scope>NUCLEOTIDE SEQUENCE [LARGE SCALE GENOMIC DNA]</scope>
    <source>
        <strain evidence="2 3">SAG 2145</strain>
    </source>
</reference>
<protein>
    <submittedName>
        <fullName evidence="2">Uncharacterized protein</fullName>
    </submittedName>
</protein>
<feature type="region of interest" description="Disordered" evidence="1">
    <location>
        <begin position="40"/>
        <end position="59"/>
    </location>
</feature>